<protein>
    <recommendedName>
        <fullName evidence="4">Conjugal transfer protein TraU</fullName>
    </recommendedName>
</protein>
<dbReference type="EMBL" id="MWQO01000014">
    <property type="protein sequence ID" value="THD11312.1"/>
    <property type="molecule type" value="Genomic_DNA"/>
</dbReference>
<evidence type="ECO:0008006" key="4">
    <source>
        <dbReference type="Google" id="ProtNLM"/>
    </source>
</evidence>
<keyword evidence="1" id="KW-1133">Transmembrane helix</keyword>
<proteinExistence type="predicted"/>
<organism evidence="2 3">
    <name type="scientific">Metallibacterium scheffleri</name>
    <dbReference type="NCBI Taxonomy" id="993689"/>
    <lineage>
        <taxon>Bacteria</taxon>
        <taxon>Pseudomonadati</taxon>
        <taxon>Pseudomonadota</taxon>
        <taxon>Gammaproteobacteria</taxon>
        <taxon>Lysobacterales</taxon>
        <taxon>Rhodanobacteraceae</taxon>
        <taxon>Metallibacterium</taxon>
    </lineage>
</organism>
<feature type="transmembrane region" description="Helical" evidence="1">
    <location>
        <begin position="37"/>
        <end position="55"/>
    </location>
</feature>
<dbReference type="STRING" id="993689.GCA_002077135_00214"/>
<dbReference type="Pfam" id="PF06834">
    <property type="entry name" value="TraU"/>
    <property type="match status" value="1"/>
</dbReference>
<keyword evidence="1" id="KW-0812">Transmembrane</keyword>
<keyword evidence="1" id="KW-0472">Membrane</keyword>
<comment type="caution">
    <text evidence="2">The sequence shown here is derived from an EMBL/GenBank/DDBJ whole genome shotgun (WGS) entry which is preliminary data.</text>
</comment>
<dbReference type="OrthoDB" id="9788211at2"/>
<name>A0A4S3KQK7_9GAMM</name>
<evidence type="ECO:0000313" key="3">
    <source>
        <dbReference type="Proteomes" id="UP000307749"/>
    </source>
</evidence>
<evidence type="ECO:0000313" key="2">
    <source>
        <dbReference type="EMBL" id="THD11312.1"/>
    </source>
</evidence>
<dbReference type="AlphaFoldDB" id="A0A4S3KQK7"/>
<accession>A0A4S3KQK7</accession>
<sequence>MCLCIAKKSAHAHSLNEVLLISKSLQVRVRNHKMKRLSGIVLVALIMCFAVLAPVRRADASSTCPSAGGAGAVFSNICVGCLFPITIAGAVIGGSPADVPIGADMSPVCFCKSFMGIPIPGITIGMWIPKRVVESVRNPYCSPTLGGSLGGSSGSVLGGLAHGLLGGDGVSAVKAGKSQGFHNVHVFLYPIGEIIGDMLSTACLSDASGPGLIYVSELDPSWNNDQLAELMTPEASVFANEAAVASCMADAAASSTYQPIPSMYWCMGSWGTSYPFDGATTTSDAVRQNSLVTAKAVARLQRFGLIFKTMGPDAVCNAYPEPVLVKNQYKFQQLWPFPETTSDHWMGADPNLWGEWRHAPIVGEDYVTLNWQFSNCCLY</sequence>
<dbReference type="Proteomes" id="UP000307749">
    <property type="component" value="Unassembled WGS sequence"/>
</dbReference>
<reference evidence="2 3" key="1">
    <citation type="submission" date="2017-02" db="EMBL/GenBank/DDBJ databases">
        <title>Whole genome sequencing of Metallibacterium scheffleri DSM 24874 (T).</title>
        <authorList>
            <person name="Kumar S."/>
            <person name="Patil P."/>
            <person name="Patil P.B."/>
        </authorList>
    </citation>
    <scope>NUCLEOTIDE SEQUENCE [LARGE SCALE GENOMIC DNA]</scope>
    <source>
        <strain evidence="2 3">DSM 24874</strain>
    </source>
</reference>
<keyword evidence="3" id="KW-1185">Reference proteome</keyword>
<evidence type="ECO:0000256" key="1">
    <source>
        <dbReference type="SAM" id="Phobius"/>
    </source>
</evidence>
<dbReference type="InterPro" id="IPR009649">
    <property type="entry name" value="TraU"/>
</dbReference>
<gene>
    <name evidence="2" type="ORF">B1806_04115</name>
</gene>